<name>A0A2P2QYC7_RHIMU</name>
<accession>A0A2P2QYC7</accession>
<proteinExistence type="predicted"/>
<reference evidence="1" key="1">
    <citation type="submission" date="2018-02" db="EMBL/GenBank/DDBJ databases">
        <title>Rhizophora mucronata_Transcriptome.</title>
        <authorList>
            <person name="Meera S.P."/>
            <person name="Sreeshan A."/>
            <person name="Augustine A."/>
        </authorList>
    </citation>
    <scope>NUCLEOTIDE SEQUENCE</scope>
    <source>
        <tissue evidence="1">Leaf</tissue>
    </source>
</reference>
<organism evidence="1">
    <name type="scientific">Rhizophora mucronata</name>
    <name type="common">Asiatic mangrove</name>
    <dbReference type="NCBI Taxonomy" id="61149"/>
    <lineage>
        <taxon>Eukaryota</taxon>
        <taxon>Viridiplantae</taxon>
        <taxon>Streptophyta</taxon>
        <taxon>Embryophyta</taxon>
        <taxon>Tracheophyta</taxon>
        <taxon>Spermatophyta</taxon>
        <taxon>Magnoliopsida</taxon>
        <taxon>eudicotyledons</taxon>
        <taxon>Gunneridae</taxon>
        <taxon>Pentapetalae</taxon>
        <taxon>rosids</taxon>
        <taxon>fabids</taxon>
        <taxon>Malpighiales</taxon>
        <taxon>Rhizophoraceae</taxon>
        <taxon>Rhizophora</taxon>
    </lineage>
</organism>
<protein>
    <submittedName>
        <fullName evidence="1">Uncharacterized protein</fullName>
    </submittedName>
</protein>
<dbReference type="EMBL" id="GGEC01091471">
    <property type="protein sequence ID" value="MBX71955.1"/>
    <property type="molecule type" value="Transcribed_RNA"/>
</dbReference>
<dbReference type="AlphaFoldDB" id="A0A2P2QYC7"/>
<sequence>MGWQRLKQLPKERRLLWKIQGEKLVIEAGRRGGSICHWKVTQKAQGSVNGGSGANEGRGG</sequence>
<evidence type="ECO:0000313" key="1">
    <source>
        <dbReference type="EMBL" id="MBX71955.1"/>
    </source>
</evidence>